<proteinExistence type="predicted"/>
<dbReference type="Proteomes" id="UP000321393">
    <property type="component" value="Unassembled WGS sequence"/>
</dbReference>
<name>A0A5D3CDP0_CUCMM</name>
<feature type="region of interest" description="Disordered" evidence="1">
    <location>
        <begin position="112"/>
        <end position="136"/>
    </location>
</feature>
<comment type="caution">
    <text evidence="3">The sequence shown here is derived from an EMBL/GenBank/DDBJ whole genome shotgun (WGS) entry which is preliminary data.</text>
</comment>
<organism evidence="3 5">
    <name type="scientific">Cucumis melo var. makuwa</name>
    <name type="common">Oriental melon</name>
    <dbReference type="NCBI Taxonomy" id="1194695"/>
    <lineage>
        <taxon>Eukaryota</taxon>
        <taxon>Viridiplantae</taxon>
        <taxon>Streptophyta</taxon>
        <taxon>Embryophyta</taxon>
        <taxon>Tracheophyta</taxon>
        <taxon>Spermatophyta</taxon>
        <taxon>Magnoliopsida</taxon>
        <taxon>eudicotyledons</taxon>
        <taxon>Gunneridae</taxon>
        <taxon>Pentapetalae</taxon>
        <taxon>rosids</taxon>
        <taxon>fabids</taxon>
        <taxon>Cucurbitales</taxon>
        <taxon>Cucurbitaceae</taxon>
        <taxon>Benincaseae</taxon>
        <taxon>Cucumis</taxon>
    </lineage>
</organism>
<dbReference type="Proteomes" id="UP000321947">
    <property type="component" value="Unassembled WGS sequence"/>
</dbReference>
<dbReference type="EMBL" id="SSTE01005986">
    <property type="protein sequence ID" value="KAA0059744.1"/>
    <property type="molecule type" value="Genomic_DNA"/>
</dbReference>
<gene>
    <name evidence="3" type="ORF">E5676_scaffold499G00380</name>
    <name evidence="2" type="ORF">E6C27_scaffold551G00240</name>
</gene>
<protein>
    <submittedName>
        <fullName evidence="3">Ty3-gypsy retrotransposon protein</fullName>
    </submittedName>
</protein>
<evidence type="ECO:0000313" key="4">
    <source>
        <dbReference type="Proteomes" id="UP000321393"/>
    </source>
</evidence>
<reference evidence="4 5" key="1">
    <citation type="submission" date="2019-08" db="EMBL/GenBank/DDBJ databases">
        <title>Draft genome sequences of two oriental melons (Cucumis melo L. var makuwa).</title>
        <authorList>
            <person name="Kwon S.-Y."/>
        </authorList>
    </citation>
    <scope>NUCLEOTIDE SEQUENCE [LARGE SCALE GENOMIC DNA]</scope>
    <source>
        <strain evidence="5">cv. Chang Bougi</strain>
        <strain evidence="4">cv. SW 3</strain>
        <tissue evidence="3">Leaf</tissue>
    </source>
</reference>
<dbReference type="AlphaFoldDB" id="A0A5D3CDP0"/>
<evidence type="ECO:0000313" key="5">
    <source>
        <dbReference type="Proteomes" id="UP000321947"/>
    </source>
</evidence>
<evidence type="ECO:0000313" key="3">
    <source>
        <dbReference type="EMBL" id="TYK09450.1"/>
    </source>
</evidence>
<feature type="compositionally biased region" description="Basic residues" evidence="1">
    <location>
        <begin position="112"/>
        <end position="128"/>
    </location>
</feature>
<dbReference type="EMBL" id="SSTD01011629">
    <property type="protein sequence ID" value="TYK09450.1"/>
    <property type="molecule type" value="Genomic_DNA"/>
</dbReference>
<sequence length="182" mass="21798">MLKELILRLAREKKIKINLEEVAQTNHAAVTIMSEALLRRLIFEERESLVQFGAFEPIVVQFHQEVAPEDSQEKERSIEEYDEWWIVVIRRKKRKLTSTQKESCFYRNYRRQNKAQKNKKKKKTQKPKLVHDEDKDFPRPHHLVTLADFFPTRFLCDHQDENLEVVTCHAINAMEEESILPR</sequence>
<accession>A0A5D3CDP0</accession>
<dbReference type="OrthoDB" id="1303669at2759"/>
<evidence type="ECO:0000256" key="1">
    <source>
        <dbReference type="SAM" id="MobiDB-lite"/>
    </source>
</evidence>
<evidence type="ECO:0000313" key="2">
    <source>
        <dbReference type="EMBL" id="KAA0059744.1"/>
    </source>
</evidence>